<sequence>MRVRQAPLRPLKVRQTLLQPLRVRQALLQPLRVRQALRTPSLQGSCLGPSRMADSSLHCGSGNVTDLQTPRFMGSSGLAATILVARLNSVPAGDDLLVARLNSVPARDDLPVARLNFVSVSFWTIPCLSSQPASNLFLPHLCKLGRCILSCRQLEEAFETLIPAFPESSLKAVLHSDRCFPPQPQRHPLLSSSSGALTVRDTAACRFVSSTGSSFHAGKQPVRVQYQQSKHSMFYHIGSIFIFYSE</sequence>
<dbReference type="EMBL" id="JAHHUM010000109">
    <property type="protein sequence ID" value="KAK5622508.1"/>
    <property type="molecule type" value="Genomic_DNA"/>
</dbReference>
<organism evidence="1 2">
    <name type="scientific">Crenichthys baileyi</name>
    <name type="common">White River springfish</name>
    <dbReference type="NCBI Taxonomy" id="28760"/>
    <lineage>
        <taxon>Eukaryota</taxon>
        <taxon>Metazoa</taxon>
        <taxon>Chordata</taxon>
        <taxon>Craniata</taxon>
        <taxon>Vertebrata</taxon>
        <taxon>Euteleostomi</taxon>
        <taxon>Actinopterygii</taxon>
        <taxon>Neopterygii</taxon>
        <taxon>Teleostei</taxon>
        <taxon>Neoteleostei</taxon>
        <taxon>Acanthomorphata</taxon>
        <taxon>Ovalentaria</taxon>
        <taxon>Atherinomorphae</taxon>
        <taxon>Cyprinodontiformes</taxon>
        <taxon>Goodeidae</taxon>
        <taxon>Crenichthys</taxon>
    </lineage>
</organism>
<dbReference type="AlphaFoldDB" id="A0AAV9SLP9"/>
<comment type="caution">
    <text evidence="1">The sequence shown here is derived from an EMBL/GenBank/DDBJ whole genome shotgun (WGS) entry which is preliminary data.</text>
</comment>
<gene>
    <name evidence="1" type="ORF">CRENBAI_002356</name>
</gene>
<name>A0AAV9SLP9_9TELE</name>
<dbReference type="Proteomes" id="UP001311232">
    <property type="component" value="Unassembled WGS sequence"/>
</dbReference>
<proteinExistence type="predicted"/>
<evidence type="ECO:0000313" key="1">
    <source>
        <dbReference type="EMBL" id="KAK5622508.1"/>
    </source>
</evidence>
<keyword evidence="2" id="KW-1185">Reference proteome</keyword>
<accession>A0AAV9SLP9</accession>
<reference evidence="1 2" key="1">
    <citation type="submission" date="2021-06" db="EMBL/GenBank/DDBJ databases">
        <authorList>
            <person name="Palmer J.M."/>
        </authorList>
    </citation>
    <scope>NUCLEOTIDE SEQUENCE [LARGE SCALE GENOMIC DNA]</scope>
    <source>
        <strain evidence="1 2">MEX-2019</strain>
        <tissue evidence="1">Muscle</tissue>
    </source>
</reference>
<protein>
    <submittedName>
        <fullName evidence="1">Uncharacterized protein</fullName>
    </submittedName>
</protein>
<evidence type="ECO:0000313" key="2">
    <source>
        <dbReference type="Proteomes" id="UP001311232"/>
    </source>
</evidence>